<dbReference type="OrthoDB" id="3590172at2"/>
<accession>A0A3D8MC49</accession>
<dbReference type="Pfam" id="PF01663">
    <property type="entry name" value="Phosphodiest"/>
    <property type="match status" value="1"/>
</dbReference>
<evidence type="ECO:0008006" key="3">
    <source>
        <dbReference type="Google" id="ProtNLM"/>
    </source>
</evidence>
<comment type="caution">
    <text evidence="1">The sequence shown here is derived from an EMBL/GenBank/DDBJ whole genome shotgun (WGS) entry which is preliminary data.</text>
</comment>
<dbReference type="EMBL" id="QRHA01000002">
    <property type="protein sequence ID" value="RDV27971.1"/>
    <property type="molecule type" value="Genomic_DNA"/>
</dbReference>
<dbReference type="SUPFAM" id="SSF53649">
    <property type="entry name" value="Alkaline phosphatase-like"/>
    <property type="match status" value="1"/>
</dbReference>
<dbReference type="Gene3D" id="3.40.720.10">
    <property type="entry name" value="Alkaline Phosphatase, subunit A"/>
    <property type="match status" value="1"/>
</dbReference>
<reference evidence="2" key="1">
    <citation type="submission" date="2018-08" db="EMBL/GenBank/DDBJ databases">
        <authorList>
            <person name="Zhang J."/>
            <person name="Du Z.-J."/>
        </authorList>
    </citation>
    <scope>NUCLEOTIDE SEQUENCE [LARGE SCALE GENOMIC DNA]</scope>
    <source>
        <strain evidence="2">KCTC 52655</strain>
    </source>
</reference>
<sequence>MQNRSVFFVGLDAADKDLIEQWAAEGVLPHFAKLLGSSLFGDIEVPRGLEAGCVWPTTYFGLRPGNMGQYDGARLFDSKTYEHISYQPETDLTPPIWATLSQAGKRCAVVDAPYNYPVNNINGVKVVDRAGHVPAGGGNFLHLRTNPPELADEIVELFGPDPAEGKSSDYFAMDTVEDVKHFVDIYSTRIEKKTDMILHLWGKEPWDFFMSVFTEAHCAGHRCWFLHDPNYHSYNAELAEAAGNPLKEIYIALDKAIGRLTEAVKGDADAIVYLSHGMGPRHSGTRILDRMLARMDHQDIVTGSGWIMDMGRKVWRVMPEALRKPFLGVRNNVTNDGFQPNRHTRRFFEVYANDRTAGVRINLKGREANGVVEPEDYDELCETLQKELYTLINPDSGKPAVREVIKVNTSFDGPFGNNLPDLLVTWNRSHVINAIESPMHGRVNSEGLDMKTRTGDHRIRGRFFALSDAWQPCKLNENVRTEDFAPTIGKLLGVEVPVTDGRIIAALTQGSAPEAMGNNLRPVENKTRNIA</sequence>
<dbReference type="InterPro" id="IPR002591">
    <property type="entry name" value="Phosphodiest/P_Trfase"/>
</dbReference>
<gene>
    <name evidence="1" type="ORF">DXV75_03105</name>
</gene>
<dbReference type="RefSeq" id="WP_115591847.1">
    <property type="nucleotide sequence ID" value="NZ_QRHA01000002.1"/>
</dbReference>
<name>A0A3D8MC49_9ALTE</name>
<keyword evidence="2" id="KW-1185">Reference proteome</keyword>
<organism evidence="1 2">
    <name type="scientific">Alteromonas aestuariivivens</name>
    <dbReference type="NCBI Taxonomy" id="1938339"/>
    <lineage>
        <taxon>Bacteria</taxon>
        <taxon>Pseudomonadati</taxon>
        <taxon>Pseudomonadota</taxon>
        <taxon>Gammaproteobacteria</taxon>
        <taxon>Alteromonadales</taxon>
        <taxon>Alteromonadaceae</taxon>
        <taxon>Alteromonas/Salinimonas group</taxon>
        <taxon>Alteromonas</taxon>
    </lineage>
</organism>
<evidence type="ECO:0000313" key="2">
    <source>
        <dbReference type="Proteomes" id="UP000256561"/>
    </source>
</evidence>
<dbReference type="AlphaFoldDB" id="A0A3D8MC49"/>
<proteinExistence type="predicted"/>
<protein>
    <recommendedName>
        <fullName evidence="3">Nucleotide pyrophosphatase</fullName>
    </recommendedName>
</protein>
<dbReference type="InterPro" id="IPR017850">
    <property type="entry name" value="Alkaline_phosphatase_core_sf"/>
</dbReference>
<dbReference type="Proteomes" id="UP000256561">
    <property type="component" value="Unassembled WGS sequence"/>
</dbReference>
<evidence type="ECO:0000313" key="1">
    <source>
        <dbReference type="EMBL" id="RDV27971.1"/>
    </source>
</evidence>